<evidence type="ECO:0000313" key="4">
    <source>
        <dbReference type="Proteomes" id="UP000253977"/>
    </source>
</evidence>
<dbReference type="InterPro" id="IPR006015">
    <property type="entry name" value="Universal_stress_UspA"/>
</dbReference>
<dbReference type="PANTHER" id="PTHR46268">
    <property type="entry name" value="STRESS RESPONSE PROTEIN NHAX"/>
    <property type="match status" value="1"/>
</dbReference>
<dbReference type="RefSeq" id="WP_114512637.1">
    <property type="nucleotide sequence ID" value="NZ_QPMK01000021.1"/>
</dbReference>
<dbReference type="Proteomes" id="UP000253977">
    <property type="component" value="Unassembled WGS sequence"/>
</dbReference>
<evidence type="ECO:0000256" key="1">
    <source>
        <dbReference type="ARBA" id="ARBA00008791"/>
    </source>
</evidence>
<dbReference type="Gene3D" id="3.40.50.620">
    <property type="entry name" value="HUPs"/>
    <property type="match status" value="1"/>
</dbReference>
<protein>
    <submittedName>
        <fullName evidence="3">Universal stress protein</fullName>
    </submittedName>
</protein>
<dbReference type="Pfam" id="PF00582">
    <property type="entry name" value="Usp"/>
    <property type="match status" value="1"/>
</dbReference>
<evidence type="ECO:0000259" key="2">
    <source>
        <dbReference type="Pfam" id="PF00582"/>
    </source>
</evidence>
<dbReference type="InterPro" id="IPR006016">
    <property type="entry name" value="UspA"/>
</dbReference>
<evidence type="ECO:0000313" key="3">
    <source>
        <dbReference type="EMBL" id="RDD64525.1"/>
    </source>
</evidence>
<dbReference type="AlphaFoldDB" id="A0A369TJF3"/>
<dbReference type="PRINTS" id="PR01438">
    <property type="entry name" value="UNVRSLSTRESS"/>
</dbReference>
<dbReference type="SUPFAM" id="SSF52402">
    <property type="entry name" value="Adenine nucleotide alpha hydrolases-like"/>
    <property type="match status" value="1"/>
</dbReference>
<dbReference type="CDD" id="cd00293">
    <property type="entry name" value="USP-like"/>
    <property type="match status" value="1"/>
</dbReference>
<gene>
    <name evidence="3" type="ORF">DU478_19905</name>
</gene>
<feature type="domain" description="UspA" evidence="2">
    <location>
        <begin position="1"/>
        <end position="135"/>
    </location>
</feature>
<comment type="caution">
    <text evidence="3">The sequence shown here is derived from an EMBL/GenBank/DDBJ whole genome shotgun (WGS) entry which is preliminary data.</text>
</comment>
<dbReference type="InterPro" id="IPR014729">
    <property type="entry name" value="Rossmann-like_a/b/a_fold"/>
</dbReference>
<accession>A0A369TJF3</accession>
<reference evidence="3 4" key="1">
    <citation type="submission" date="2018-07" db="EMBL/GenBank/DDBJ databases">
        <title>Thalassococcus profundi sp. nov., a marine bacterium isolated from deep seawater of Okinawa Trough.</title>
        <authorList>
            <person name="Yu M."/>
        </authorList>
    </citation>
    <scope>NUCLEOTIDE SEQUENCE [LARGE SCALE GENOMIC DNA]</scope>
    <source>
        <strain evidence="3 4">WRAS1</strain>
    </source>
</reference>
<dbReference type="EMBL" id="QPMK01000021">
    <property type="protein sequence ID" value="RDD64525.1"/>
    <property type="molecule type" value="Genomic_DNA"/>
</dbReference>
<name>A0A369TJF3_9RHOB</name>
<organism evidence="3 4">
    <name type="scientific">Thalassococcus profundi</name>
    <dbReference type="NCBI Taxonomy" id="2282382"/>
    <lineage>
        <taxon>Bacteria</taxon>
        <taxon>Pseudomonadati</taxon>
        <taxon>Pseudomonadota</taxon>
        <taxon>Alphaproteobacteria</taxon>
        <taxon>Rhodobacterales</taxon>
        <taxon>Roseobacteraceae</taxon>
        <taxon>Thalassococcus</taxon>
    </lineage>
</organism>
<sequence>MYSNILVPVLFDDDARIQKALEVARTLATPDGRITVMHVMEDVPGYAMRYLSDDFMKTAGDAIEAQLKDLAATLPNARGVLIHGHSGRSILEYAREHETDLIVIASHRPGMQDLVLGSTATQITRHAPAAVHVLR</sequence>
<dbReference type="PANTHER" id="PTHR46268:SF6">
    <property type="entry name" value="UNIVERSAL STRESS PROTEIN UP12"/>
    <property type="match status" value="1"/>
</dbReference>
<keyword evidence="4" id="KW-1185">Reference proteome</keyword>
<dbReference type="OrthoDB" id="9792500at2"/>
<comment type="similarity">
    <text evidence="1">Belongs to the universal stress protein A family.</text>
</comment>
<proteinExistence type="inferred from homology"/>